<evidence type="ECO:0000313" key="2">
    <source>
        <dbReference type="Proteomes" id="UP000789901"/>
    </source>
</evidence>
<protein>
    <submittedName>
        <fullName evidence="1">34240_t:CDS:1</fullName>
    </submittedName>
</protein>
<accession>A0ABN7VK88</accession>
<organism evidence="1 2">
    <name type="scientific">Gigaspora margarita</name>
    <dbReference type="NCBI Taxonomy" id="4874"/>
    <lineage>
        <taxon>Eukaryota</taxon>
        <taxon>Fungi</taxon>
        <taxon>Fungi incertae sedis</taxon>
        <taxon>Mucoromycota</taxon>
        <taxon>Glomeromycotina</taxon>
        <taxon>Glomeromycetes</taxon>
        <taxon>Diversisporales</taxon>
        <taxon>Gigasporaceae</taxon>
        <taxon>Gigaspora</taxon>
    </lineage>
</organism>
<dbReference type="Proteomes" id="UP000789901">
    <property type="component" value="Unassembled WGS sequence"/>
</dbReference>
<keyword evidence="2" id="KW-1185">Reference proteome</keyword>
<comment type="caution">
    <text evidence="1">The sequence shown here is derived from an EMBL/GenBank/DDBJ whole genome shotgun (WGS) entry which is preliminary data.</text>
</comment>
<evidence type="ECO:0000313" key="1">
    <source>
        <dbReference type="EMBL" id="CAG8780404.1"/>
    </source>
</evidence>
<feature type="non-terminal residue" evidence="1">
    <location>
        <position position="1"/>
    </location>
</feature>
<name>A0ABN7VK88_GIGMA</name>
<reference evidence="1 2" key="1">
    <citation type="submission" date="2021-06" db="EMBL/GenBank/DDBJ databases">
        <authorList>
            <person name="Kallberg Y."/>
            <person name="Tangrot J."/>
            <person name="Rosling A."/>
        </authorList>
    </citation>
    <scope>NUCLEOTIDE SEQUENCE [LARGE SCALE GENOMIC DNA]</scope>
    <source>
        <strain evidence="1 2">120-4 pot B 10/14</strain>
    </source>
</reference>
<sequence>QEIMRKYSKRKIVQSYWCYVAFQFKIFLKYKNMEHVFRHRIDKVIHIKLDQARLVDRKYSYATCIMPPEVLGEGILC</sequence>
<dbReference type="EMBL" id="CAJVQB010016545">
    <property type="protein sequence ID" value="CAG8780404.1"/>
    <property type="molecule type" value="Genomic_DNA"/>
</dbReference>
<gene>
    <name evidence="1" type="ORF">GMARGA_LOCUS19646</name>
</gene>
<proteinExistence type="predicted"/>